<evidence type="ECO:0000256" key="6">
    <source>
        <dbReference type="ARBA" id="ARBA00022989"/>
    </source>
</evidence>
<dbReference type="InterPro" id="IPR004117">
    <property type="entry name" value="7tm6_olfct_rcpt"/>
</dbReference>
<dbReference type="KEGG" id="pxu:106120993"/>
<protein>
    <submittedName>
        <fullName evidence="11">Uncharacterized protein LOC106120993</fullName>
    </submittedName>
</protein>
<dbReference type="Proteomes" id="UP000694872">
    <property type="component" value="Unplaced"/>
</dbReference>
<proteinExistence type="predicted"/>
<organism evidence="11">
    <name type="scientific">Papilio xuthus</name>
    <name type="common">Asian swallowtail butterfly</name>
    <dbReference type="NCBI Taxonomy" id="66420"/>
    <lineage>
        <taxon>Eukaryota</taxon>
        <taxon>Metazoa</taxon>
        <taxon>Ecdysozoa</taxon>
        <taxon>Arthropoda</taxon>
        <taxon>Hexapoda</taxon>
        <taxon>Insecta</taxon>
        <taxon>Pterygota</taxon>
        <taxon>Neoptera</taxon>
        <taxon>Endopterygota</taxon>
        <taxon>Lepidoptera</taxon>
        <taxon>Glossata</taxon>
        <taxon>Ditrysia</taxon>
        <taxon>Papilionoidea</taxon>
        <taxon>Papilionidae</taxon>
        <taxon>Papilioninae</taxon>
        <taxon>Papilio</taxon>
    </lineage>
</organism>
<dbReference type="RefSeq" id="XP_013171918.1">
    <property type="nucleotide sequence ID" value="XM_013316464.1"/>
</dbReference>
<evidence type="ECO:0000256" key="7">
    <source>
        <dbReference type="ARBA" id="ARBA00023136"/>
    </source>
</evidence>
<comment type="subcellular location">
    <subcellularLocation>
        <location evidence="1">Cell membrane</location>
        <topology evidence="1">Multi-pass membrane protein</topology>
    </subcellularLocation>
</comment>
<reference evidence="11" key="1">
    <citation type="submission" date="2025-08" db="UniProtKB">
        <authorList>
            <consortium name="RefSeq"/>
        </authorList>
    </citation>
    <scope>IDENTIFICATION</scope>
</reference>
<evidence type="ECO:0000256" key="1">
    <source>
        <dbReference type="ARBA" id="ARBA00004651"/>
    </source>
</evidence>
<keyword evidence="7 10" id="KW-0472">Membrane</keyword>
<dbReference type="Pfam" id="PF02949">
    <property type="entry name" value="7tm_6"/>
    <property type="match status" value="1"/>
</dbReference>
<evidence type="ECO:0000256" key="9">
    <source>
        <dbReference type="ARBA" id="ARBA00023224"/>
    </source>
</evidence>
<evidence type="ECO:0000256" key="5">
    <source>
        <dbReference type="ARBA" id="ARBA00022725"/>
    </source>
</evidence>
<dbReference type="GeneID" id="106120993"/>
<evidence type="ECO:0000256" key="3">
    <source>
        <dbReference type="ARBA" id="ARBA00022606"/>
    </source>
</evidence>
<feature type="transmembrane region" description="Helical" evidence="10">
    <location>
        <begin position="50"/>
        <end position="67"/>
    </location>
</feature>
<evidence type="ECO:0000313" key="11">
    <source>
        <dbReference type="RefSeq" id="XP_013171918.1"/>
    </source>
</evidence>
<accession>A0AAJ7ECI7</accession>
<dbReference type="AlphaFoldDB" id="A0AAJ7ECI7"/>
<gene>
    <name evidence="11" type="primary">LOC106120993</name>
</gene>
<keyword evidence="3" id="KW-0716">Sensory transduction</keyword>
<name>A0AAJ7ECI7_PAPXU</name>
<dbReference type="GO" id="GO:0004984">
    <property type="term" value="F:olfactory receptor activity"/>
    <property type="evidence" value="ECO:0007669"/>
    <property type="project" value="InterPro"/>
</dbReference>
<dbReference type="PANTHER" id="PTHR21137">
    <property type="entry name" value="ODORANT RECEPTOR"/>
    <property type="match status" value="1"/>
</dbReference>
<evidence type="ECO:0000256" key="10">
    <source>
        <dbReference type="SAM" id="Phobius"/>
    </source>
</evidence>
<evidence type="ECO:0000256" key="2">
    <source>
        <dbReference type="ARBA" id="ARBA00022475"/>
    </source>
</evidence>
<keyword evidence="9" id="KW-0807">Transducer</keyword>
<evidence type="ECO:0000256" key="8">
    <source>
        <dbReference type="ARBA" id="ARBA00023170"/>
    </source>
</evidence>
<dbReference type="GO" id="GO:0007165">
    <property type="term" value="P:signal transduction"/>
    <property type="evidence" value="ECO:0007669"/>
    <property type="project" value="UniProtKB-KW"/>
</dbReference>
<feature type="transmembrane region" description="Helical" evidence="10">
    <location>
        <begin position="12"/>
        <end position="30"/>
    </location>
</feature>
<feature type="transmembrane region" description="Helical" evidence="10">
    <location>
        <begin position="87"/>
        <end position="108"/>
    </location>
</feature>
<dbReference type="GO" id="GO:0005886">
    <property type="term" value="C:plasma membrane"/>
    <property type="evidence" value="ECO:0007669"/>
    <property type="project" value="UniProtKB-SubCell"/>
</dbReference>
<keyword evidence="2" id="KW-1003">Cell membrane</keyword>
<sequence>MNNSKSSFQNVLSIHYIKVHRLFLWILGAWPEEMFDEKITFLTRNHRRSMMIQIGLVMLGQFNYLIQNRKKINVFDAGHDANTISKYGPLTILIFGQLILISVIFEIVQTESEKLRDELYYVSWERMDVRNRRTLCIFLQRLQEPISITSMGMVSVGVQTMAKILKTTFSYFTFLMSMKDNEPGA</sequence>
<keyword evidence="5" id="KW-0552">Olfaction</keyword>
<keyword evidence="4 10" id="KW-0812">Transmembrane</keyword>
<dbReference type="PANTHER" id="PTHR21137:SF35">
    <property type="entry name" value="ODORANT RECEPTOR 19A-RELATED"/>
    <property type="match status" value="1"/>
</dbReference>
<keyword evidence="8" id="KW-0675">Receptor</keyword>
<evidence type="ECO:0000256" key="4">
    <source>
        <dbReference type="ARBA" id="ARBA00022692"/>
    </source>
</evidence>
<keyword evidence="6 10" id="KW-1133">Transmembrane helix</keyword>
<dbReference type="GO" id="GO:0005549">
    <property type="term" value="F:odorant binding"/>
    <property type="evidence" value="ECO:0007669"/>
    <property type="project" value="InterPro"/>
</dbReference>